<evidence type="ECO:0000256" key="2">
    <source>
        <dbReference type="SAM" id="MobiDB-lite"/>
    </source>
</evidence>
<dbReference type="InterPro" id="IPR033121">
    <property type="entry name" value="PEPTIDASE_A1"/>
</dbReference>
<sequence length="300" mass="33377">MLRLFALILILSISGLLAVPKRRDDDPNPLHIRDSPIPGIESSLLQSPSGRQDCLRDDGTKCSNDQEQNYTRTLYSPSQSTTSKSLGFGWKYGDDWLSANCDAFSDSITFADFPIGMAFGSAKKLTGDWTKVIADGVLGLGLPGSNNLVNVSLTSGVAWEFQIQGWNYGNQSAKGSITRLDTTSRSILFPRAQLAVIAQAVGAIYDNEIQGYYIPCENAVFLPDFFLTIGNKQFNIPYVEYVESFKSSDRCELLFNENTIWEQTRFGPQVRLGHPFMRAYCTIFDYATPAISFSKAHHFQ</sequence>
<feature type="compositionally biased region" description="Basic and acidic residues" evidence="2">
    <location>
        <begin position="24"/>
        <end position="34"/>
    </location>
</feature>
<evidence type="ECO:0000313" key="5">
    <source>
        <dbReference type="Proteomes" id="UP000887575"/>
    </source>
</evidence>
<feature type="chain" id="PRO_5042065824" description="Peptidase A1 domain-containing protein" evidence="3">
    <location>
        <begin position="19"/>
        <end position="300"/>
    </location>
</feature>
<proteinExistence type="inferred from homology"/>
<evidence type="ECO:0000256" key="1">
    <source>
        <dbReference type="ARBA" id="ARBA00007447"/>
    </source>
</evidence>
<dbReference type="GO" id="GO:0006508">
    <property type="term" value="P:proteolysis"/>
    <property type="evidence" value="ECO:0007669"/>
    <property type="project" value="InterPro"/>
</dbReference>
<dbReference type="SUPFAM" id="SSF50630">
    <property type="entry name" value="Acid proteases"/>
    <property type="match status" value="1"/>
</dbReference>
<evidence type="ECO:0000259" key="4">
    <source>
        <dbReference type="PROSITE" id="PS51767"/>
    </source>
</evidence>
<evidence type="ECO:0000256" key="3">
    <source>
        <dbReference type="SAM" id="SignalP"/>
    </source>
</evidence>
<feature type="signal peptide" evidence="3">
    <location>
        <begin position="1"/>
        <end position="18"/>
    </location>
</feature>
<comment type="similarity">
    <text evidence="1">Belongs to the peptidase A1 family.</text>
</comment>
<organism evidence="5 6">
    <name type="scientific">Mesorhabditis belari</name>
    <dbReference type="NCBI Taxonomy" id="2138241"/>
    <lineage>
        <taxon>Eukaryota</taxon>
        <taxon>Metazoa</taxon>
        <taxon>Ecdysozoa</taxon>
        <taxon>Nematoda</taxon>
        <taxon>Chromadorea</taxon>
        <taxon>Rhabditida</taxon>
        <taxon>Rhabditina</taxon>
        <taxon>Rhabditomorpha</taxon>
        <taxon>Rhabditoidea</taxon>
        <taxon>Rhabditidae</taxon>
        <taxon>Mesorhabditinae</taxon>
        <taxon>Mesorhabditis</taxon>
    </lineage>
</organism>
<keyword evidence="5" id="KW-1185">Reference proteome</keyword>
<dbReference type="AlphaFoldDB" id="A0AAF3EGF4"/>
<feature type="domain" description="Peptidase A1" evidence="4">
    <location>
        <begin position="145"/>
        <end position="294"/>
    </location>
</feature>
<protein>
    <recommendedName>
        <fullName evidence="4">Peptidase A1 domain-containing protein</fullName>
    </recommendedName>
</protein>
<dbReference type="Pfam" id="PF00026">
    <property type="entry name" value="Asp"/>
    <property type="match status" value="2"/>
</dbReference>
<dbReference type="InterPro" id="IPR001461">
    <property type="entry name" value="Aspartic_peptidase_A1"/>
</dbReference>
<dbReference type="PROSITE" id="PS51767">
    <property type="entry name" value="PEPTIDASE_A1"/>
    <property type="match status" value="1"/>
</dbReference>
<reference evidence="6" key="1">
    <citation type="submission" date="2024-02" db="UniProtKB">
        <authorList>
            <consortium name="WormBaseParasite"/>
        </authorList>
    </citation>
    <scope>IDENTIFICATION</scope>
</reference>
<feature type="region of interest" description="Disordered" evidence="2">
    <location>
        <begin position="24"/>
        <end position="62"/>
    </location>
</feature>
<dbReference type="GO" id="GO:0005764">
    <property type="term" value="C:lysosome"/>
    <property type="evidence" value="ECO:0007669"/>
    <property type="project" value="TreeGrafter"/>
</dbReference>
<dbReference type="GO" id="GO:0004190">
    <property type="term" value="F:aspartic-type endopeptidase activity"/>
    <property type="evidence" value="ECO:0007669"/>
    <property type="project" value="InterPro"/>
</dbReference>
<dbReference type="PANTHER" id="PTHR47966:SF51">
    <property type="entry name" value="BETA-SITE APP-CLEAVING ENZYME, ISOFORM A-RELATED"/>
    <property type="match status" value="1"/>
</dbReference>
<evidence type="ECO:0000313" key="6">
    <source>
        <dbReference type="WBParaSite" id="MBELARI_LOCUS1308"/>
    </source>
</evidence>
<dbReference type="Gene3D" id="2.40.70.10">
    <property type="entry name" value="Acid Proteases"/>
    <property type="match status" value="2"/>
</dbReference>
<dbReference type="InterPro" id="IPR021109">
    <property type="entry name" value="Peptidase_aspartic_dom_sf"/>
</dbReference>
<name>A0AAF3EGF4_9BILA</name>
<dbReference type="InterPro" id="IPR034164">
    <property type="entry name" value="Pepsin-like_dom"/>
</dbReference>
<dbReference type="Proteomes" id="UP000887575">
    <property type="component" value="Unassembled WGS sequence"/>
</dbReference>
<keyword evidence="3" id="KW-0732">Signal</keyword>
<dbReference type="PANTHER" id="PTHR47966">
    <property type="entry name" value="BETA-SITE APP-CLEAVING ENZYME, ISOFORM A-RELATED"/>
    <property type="match status" value="1"/>
</dbReference>
<accession>A0AAF3EGF4</accession>
<dbReference type="CDD" id="cd05471">
    <property type="entry name" value="pepsin_like"/>
    <property type="match status" value="1"/>
</dbReference>
<dbReference type="WBParaSite" id="MBELARI_LOCUS1308">
    <property type="protein sequence ID" value="MBELARI_LOCUS1308"/>
    <property type="gene ID" value="MBELARI_LOCUS1308"/>
</dbReference>